<accession>A0A8T0ZQR3</accession>
<dbReference type="AlphaFoldDB" id="A0A8T0ZQR3"/>
<evidence type="ECO:0000313" key="1">
    <source>
        <dbReference type="EMBL" id="KAG2864985.1"/>
    </source>
</evidence>
<comment type="caution">
    <text evidence="1">The sequence shown here is derived from an EMBL/GenBank/DDBJ whole genome shotgun (WGS) entry which is preliminary data.</text>
</comment>
<dbReference type="SUPFAM" id="SSF53850">
    <property type="entry name" value="Periplasmic binding protein-like II"/>
    <property type="match status" value="1"/>
</dbReference>
<reference evidence="1" key="1">
    <citation type="submission" date="2018-10" db="EMBL/GenBank/DDBJ databases">
        <title>Effector identification in a new, highly contiguous assembly of the strawberry crown rot pathogen Phytophthora cactorum.</title>
        <authorList>
            <person name="Armitage A.D."/>
            <person name="Nellist C.F."/>
            <person name="Bates H."/>
            <person name="Vickerstaff R.J."/>
            <person name="Harrison R.J."/>
        </authorList>
    </citation>
    <scope>NUCLEOTIDE SEQUENCE</scope>
    <source>
        <strain evidence="1">4032</strain>
    </source>
</reference>
<name>A0A8T0ZQR3_9STRA</name>
<evidence type="ECO:0000313" key="2">
    <source>
        <dbReference type="Proteomes" id="UP000774804"/>
    </source>
</evidence>
<protein>
    <submittedName>
        <fullName evidence="1">Uncharacterized protein</fullName>
    </submittedName>
</protein>
<dbReference type="Proteomes" id="UP000774804">
    <property type="component" value="Unassembled WGS sequence"/>
</dbReference>
<dbReference type="Gene3D" id="3.10.105.10">
    <property type="entry name" value="Dipeptide-binding Protein, Domain 3"/>
    <property type="match status" value="1"/>
</dbReference>
<sequence length="141" mass="15777">MLMQVADSQLKELGVETTTEIVDNIDTTAAKGDYDIIFYAQHTAPTGNPSFFLNQFFRTDGGKNFNHYDSEELNTILDEMGDVGNGAELDTLAVDAQSVIYKDLPVLFLVDPQWHIAVSEDLRDYQPYGGDYYIVNDQLGL</sequence>
<dbReference type="Gene3D" id="3.40.190.10">
    <property type="entry name" value="Periplasmic binding protein-like II"/>
    <property type="match status" value="1"/>
</dbReference>
<dbReference type="EMBL" id="RCMI01005112">
    <property type="protein sequence ID" value="KAG2864985.1"/>
    <property type="molecule type" value="Genomic_DNA"/>
</dbReference>
<organism evidence="1 2">
    <name type="scientific">Phytophthora cactorum</name>
    <dbReference type="NCBI Taxonomy" id="29920"/>
    <lineage>
        <taxon>Eukaryota</taxon>
        <taxon>Sar</taxon>
        <taxon>Stramenopiles</taxon>
        <taxon>Oomycota</taxon>
        <taxon>Peronosporomycetes</taxon>
        <taxon>Peronosporales</taxon>
        <taxon>Peronosporaceae</taxon>
        <taxon>Phytophthora</taxon>
    </lineage>
</organism>
<gene>
    <name evidence="1" type="ORF">PC115_g25536</name>
</gene>
<proteinExistence type="predicted"/>